<evidence type="ECO:0000256" key="5">
    <source>
        <dbReference type="ARBA" id="ARBA00022777"/>
    </source>
</evidence>
<dbReference type="InterPro" id="IPR017441">
    <property type="entry name" value="Protein_kinase_ATP_BS"/>
</dbReference>
<reference evidence="12" key="1">
    <citation type="submission" date="2021-01" db="EMBL/GenBank/DDBJ databases">
        <authorList>
            <person name="Corre E."/>
            <person name="Pelletier E."/>
            <person name="Niang G."/>
            <person name="Scheremetjew M."/>
            <person name="Finn R."/>
            <person name="Kale V."/>
            <person name="Holt S."/>
            <person name="Cochrane G."/>
            <person name="Meng A."/>
            <person name="Brown T."/>
            <person name="Cohen L."/>
        </authorList>
    </citation>
    <scope>NUCLEOTIDE SEQUENCE</scope>
    <source>
        <strain evidence="12">CCMP281</strain>
    </source>
</reference>
<feature type="compositionally biased region" description="Polar residues" evidence="10">
    <location>
        <begin position="1"/>
        <end position="13"/>
    </location>
</feature>
<protein>
    <recommendedName>
        <fullName evidence="1">non-specific serine/threonine protein kinase</fullName>
        <ecNumber evidence="1">2.7.11.1</ecNumber>
    </recommendedName>
</protein>
<evidence type="ECO:0000256" key="3">
    <source>
        <dbReference type="ARBA" id="ARBA00022679"/>
    </source>
</evidence>
<keyword evidence="4 9" id="KW-0547">Nucleotide-binding</keyword>
<dbReference type="GO" id="GO:0004674">
    <property type="term" value="F:protein serine/threonine kinase activity"/>
    <property type="evidence" value="ECO:0007669"/>
    <property type="project" value="UniProtKB-KW"/>
</dbReference>
<evidence type="ECO:0000256" key="1">
    <source>
        <dbReference type="ARBA" id="ARBA00012513"/>
    </source>
</evidence>
<evidence type="ECO:0000256" key="2">
    <source>
        <dbReference type="ARBA" id="ARBA00022527"/>
    </source>
</evidence>
<feature type="domain" description="Protein kinase" evidence="11">
    <location>
        <begin position="34"/>
        <end position="294"/>
    </location>
</feature>
<dbReference type="SUPFAM" id="SSF56112">
    <property type="entry name" value="Protein kinase-like (PK-like)"/>
    <property type="match status" value="1"/>
</dbReference>
<dbReference type="PROSITE" id="PS00108">
    <property type="entry name" value="PROTEIN_KINASE_ST"/>
    <property type="match status" value="1"/>
</dbReference>
<dbReference type="PROSITE" id="PS00107">
    <property type="entry name" value="PROTEIN_KINASE_ATP"/>
    <property type="match status" value="1"/>
</dbReference>
<dbReference type="Gene3D" id="1.10.510.10">
    <property type="entry name" value="Transferase(Phosphotransferase) domain 1"/>
    <property type="match status" value="1"/>
</dbReference>
<comment type="catalytic activity">
    <reaction evidence="8">
        <text>L-seryl-[protein] + ATP = O-phospho-L-seryl-[protein] + ADP + H(+)</text>
        <dbReference type="Rhea" id="RHEA:17989"/>
        <dbReference type="Rhea" id="RHEA-COMP:9863"/>
        <dbReference type="Rhea" id="RHEA-COMP:11604"/>
        <dbReference type="ChEBI" id="CHEBI:15378"/>
        <dbReference type="ChEBI" id="CHEBI:29999"/>
        <dbReference type="ChEBI" id="CHEBI:30616"/>
        <dbReference type="ChEBI" id="CHEBI:83421"/>
        <dbReference type="ChEBI" id="CHEBI:456216"/>
        <dbReference type="EC" id="2.7.11.1"/>
    </reaction>
</comment>
<dbReference type="InterPro" id="IPR011009">
    <property type="entry name" value="Kinase-like_dom_sf"/>
</dbReference>
<feature type="region of interest" description="Disordered" evidence="10">
    <location>
        <begin position="325"/>
        <end position="388"/>
    </location>
</feature>
<feature type="binding site" evidence="9">
    <location>
        <position position="63"/>
    </location>
    <ligand>
        <name>ATP</name>
        <dbReference type="ChEBI" id="CHEBI:30616"/>
    </ligand>
</feature>
<keyword evidence="5" id="KW-0418">Kinase</keyword>
<evidence type="ECO:0000256" key="9">
    <source>
        <dbReference type="PROSITE-ProRule" id="PRU10141"/>
    </source>
</evidence>
<organism evidence="12">
    <name type="scientific">Haptolina ericina</name>
    <dbReference type="NCBI Taxonomy" id="156174"/>
    <lineage>
        <taxon>Eukaryota</taxon>
        <taxon>Haptista</taxon>
        <taxon>Haptophyta</taxon>
        <taxon>Prymnesiophyceae</taxon>
        <taxon>Prymnesiales</taxon>
        <taxon>Prymnesiaceae</taxon>
        <taxon>Haptolina</taxon>
    </lineage>
</organism>
<accession>A0A7S3B7C6</accession>
<keyword evidence="3" id="KW-0808">Transferase</keyword>
<evidence type="ECO:0000256" key="8">
    <source>
        <dbReference type="ARBA" id="ARBA00048679"/>
    </source>
</evidence>
<name>A0A7S3B7C6_9EUKA</name>
<dbReference type="PANTHER" id="PTHR43895">
    <property type="entry name" value="CALCIUM/CALMODULIN-DEPENDENT PROTEIN KINASE KINASE-RELATED"/>
    <property type="match status" value="1"/>
</dbReference>
<dbReference type="EMBL" id="HBHX01046386">
    <property type="protein sequence ID" value="CAE0125633.1"/>
    <property type="molecule type" value="Transcribed_RNA"/>
</dbReference>
<evidence type="ECO:0000256" key="7">
    <source>
        <dbReference type="ARBA" id="ARBA00047899"/>
    </source>
</evidence>
<dbReference type="InterPro" id="IPR000719">
    <property type="entry name" value="Prot_kinase_dom"/>
</dbReference>
<evidence type="ECO:0000259" key="11">
    <source>
        <dbReference type="PROSITE" id="PS50011"/>
    </source>
</evidence>
<keyword evidence="2" id="KW-0723">Serine/threonine-protein kinase</keyword>
<evidence type="ECO:0000256" key="6">
    <source>
        <dbReference type="ARBA" id="ARBA00022840"/>
    </source>
</evidence>
<feature type="compositionally biased region" description="Low complexity" evidence="10">
    <location>
        <begin position="341"/>
        <end position="361"/>
    </location>
</feature>
<dbReference type="Pfam" id="PF00069">
    <property type="entry name" value="Pkinase"/>
    <property type="match status" value="1"/>
</dbReference>
<evidence type="ECO:0000256" key="10">
    <source>
        <dbReference type="SAM" id="MobiDB-lite"/>
    </source>
</evidence>
<dbReference type="SMART" id="SM00220">
    <property type="entry name" value="S_TKc"/>
    <property type="match status" value="1"/>
</dbReference>
<dbReference type="PROSITE" id="PS50011">
    <property type="entry name" value="PROTEIN_KINASE_DOM"/>
    <property type="match status" value="1"/>
</dbReference>
<dbReference type="GO" id="GO:0007165">
    <property type="term" value="P:signal transduction"/>
    <property type="evidence" value="ECO:0007669"/>
    <property type="project" value="TreeGrafter"/>
</dbReference>
<dbReference type="InterPro" id="IPR008271">
    <property type="entry name" value="Ser/Thr_kinase_AS"/>
</dbReference>
<feature type="compositionally biased region" description="Low complexity" evidence="10">
    <location>
        <begin position="372"/>
        <end position="388"/>
    </location>
</feature>
<dbReference type="GO" id="GO:0005524">
    <property type="term" value="F:ATP binding"/>
    <property type="evidence" value="ECO:0007669"/>
    <property type="project" value="UniProtKB-UniRule"/>
</dbReference>
<proteinExistence type="predicted"/>
<dbReference type="EC" id="2.7.11.1" evidence="1"/>
<sequence length="562" mass="57498">MQSADAANASTSGVAEAENPETLLTPDGQFRIDASEMGLLGSGAHGVVRIAQNVDTLDYVAVKIMPTSVIRTAIKEVLALTRLNHSYIVQLLSVQVDTRMEKVYVLMELCQGGELFDRIAECGGLDEGEAKRYFAQILSVLRHCHENKVYHRDLKPENILLDAEDNAKVADFGLAAVYRHVSDDATFLRHTKVGSVMYAAPEVLTSTAGIGYDAACADMWSLGIILFSMLSGTLPFQCAAASRCKRYAAVLRQGIQVMCPEHLSPSVTSLLGRMLDPDPKRRFTPAEALQCEWLQGALPPQLGELQGSRPRVPIMRSWTVTMAVPQRKRGLPAPSTEGEGDVLSPSPSVGGGSASSADSASNAEGKRRRCSEAVGSTSVGEVGASSAAGSSAAGGSAIGCGTAGCGTAASSSARGQMLPPAPVAIAASAGRSAGCGAVATSAAGGRAPSGCVACASSSQSRASSAGGSSSSSSSASSATGDVAAARADVQAGCASCVAQQAPPPAMSADFSGAARPAASSSGGSCIQGLPLRGVLSEFVSECGWGPLPQGTEQLLRDILQTL</sequence>
<dbReference type="AlphaFoldDB" id="A0A7S3B7C6"/>
<feature type="region of interest" description="Disordered" evidence="10">
    <location>
        <begin position="1"/>
        <end position="20"/>
    </location>
</feature>
<evidence type="ECO:0000256" key="4">
    <source>
        <dbReference type="ARBA" id="ARBA00022741"/>
    </source>
</evidence>
<comment type="catalytic activity">
    <reaction evidence="7">
        <text>L-threonyl-[protein] + ATP = O-phospho-L-threonyl-[protein] + ADP + H(+)</text>
        <dbReference type="Rhea" id="RHEA:46608"/>
        <dbReference type="Rhea" id="RHEA-COMP:11060"/>
        <dbReference type="Rhea" id="RHEA-COMP:11605"/>
        <dbReference type="ChEBI" id="CHEBI:15378"/>
        <dbReference type="ChEBI" id="CHEBI:30013"/>
        <dbReference type="ChEBI" id="CHEBI:30616"/>
        <dbReference type="ChEBI" id="CHEBI:61977"/>
        <dbReference type="ChEBI" id="CHEBI:456216"/>
        <dbReference type="EC" id="2.7.11.1"/>
    </reaction>
</comment>
<evidence type="ECO:0000313" key="12">
    <source>
        <dbReference type="EMBL" id="CAE0125633.1"/>
    </source>
</evidence>
<dbReference type="FunFam" id="1.10.510.10:FF:000571">
    <property type="entry name" value="Maternal embryonic leucine zipper kinase"/>
    <property type="match status" value="1"/>
</dbReference>
<gene>
    <name evidence="12" type="ORF">HERI1096_LOCUS25668</name>
</gene>
<dbReference type="PANTHER" id="PTHR43895:SF32">
    <property type="entry name" value="SERINE_THREONINE-PROTEIN KINASE CHK1"/>
    <property type="match status" value="1"/>
</dbReference>
<keyword evidence="6 9" id="KW-0067">ATP-binding</keyword>